<keyword evidence="5 6" id="KW-0472">Membrane</keyword>
<keyword evidence="2" id="KW-1003">Cell membrane</keyword>
<keyword evidence="9" id="KW-1185">Reference proteome</keyword>
<evidence type="ECO:0000256" key="1">
    <source>
        <dbReference type="ARBA" id="ARBA00004651"/>
    </source>
</evidence>
<evidence type="ECO:0000256" key="3">
    <source>
        <dbReference type="ARBA" id="ARBA00022692"/>
    </source>
</evidence>
<dbReference type="Gene3D" id="1.20.1250.20">
    <property type="entry name" value="MFS general substrate transporter like domains"/>
    <property type="match status" value="2"/>
</dbReference>
<dbReference type="PANTHER" id="PTHR42688">
    <property type="entry name" value="CONSERVED PROTEIN"/>
    <property type="match status" value="1"/>
</dbReference>
<keyword evidence="4 6" id="KW-1133">Transmembrane helix</keyword>
<dbReference type="PANTHER" id="PTHR42688:SF1">
    <property type="entry name" value="BLR5212 PROTEIN"/>
    <property type="match status" value="1"/>
</dbReference>
<evidence type="ECO:0000259" key="7">
    <source>
        <dbReference type="PROSITE" id="PS50850"/>
    </source>
</evidence>
<feature type="transmembrane region" description="Helical" evidence="6">
    <location>
        <begin position="175"/>
        <end position="196"/>
    </location>
</feature>
<proteinExistence type="predicted"/>
<dbReference type="RefSeq" id="WP_204917934.1">
    <property type="nucleotide sequence ID" value="NZ_BAAAQP010000001.1"/>
</dbReference>
<feature type="transmembrane region" description="Helical" evidence="6">
    <location>
        <begin position="12"/>
        <end position="31"/>
    </location>
</feature>
<dbReference type="PROSITE" id="PS50850">
    <property type="entry name" value="MFS"/>
    <property type="match status" value="1"/>
</dbReference>
<gene>
    <name evidence="8" type="ORF">JOE57_002203</name>
</gene>
<feature type="transmembrane region" description="Helical" evidence="6">
    <location>
        <begin position="291"/>
        <end position="308"/>
    </location>
</feature>
<name>A0ABS2RLB3_9ACTN</name>
<feature type="transmembrane region" description="Helical" evidence="6">
    <location>
        <begin position="314"/>
        <end position="336"/>
    </location>
</feature>
<keyword evidence="3 6" id="KW-0812">Transmembrane</keyword>
<dbReference type="InterPro" id="IPR011701">
    <property type="entry name" value="MFS"/>
</dbReference>
<feature type="transmembrane region" description="Helical" evidence="6">
    <location>
        <begin position="43"/>
        <end position="65"/>
    </location>
</feature>
<protein>
    <submittedName>
        <fullName evidence="8">MFS family permease</fullName>
    </submittedName>
</protein>
<feature type="transmembrane region" description="Helical" evidence="6">
    <location>
        <begin position="377"/>
        <end position="397"/>
    </location>
</feature>
<organism evidence="8 9">
    <name type="scientific">Microlunatus panaciterrae</name>
    <dbReference type="NCBI Taxonomy" id="400768"/>
    <lineage>
        <taxon>Bacteria</taxon>
        <taxon>Bacillati</taxon>
        <taxon>Actinomycetota</taxon>
        <taxon>Actinomycetes</taxon>
        <taxon>Propionibacteriales</taxon>
        <taxon>Propionibacteriaceae</taxon>
        <taxon>Microlunatus</taxon>
    </lineage>
</organism>
<feature type="transmembrane region" description="Helical" evidence="6">
    <location>
        <begin position="227"/>
        <end position="252"/>
    </location>
</feature>
<dbReference type="InterPro" id="IPR052425">
    <property type="entry name" value="Uncharacterized_MFS-type"/>
</dbReference>
<evidence type="ECO:0000256" key="2">
    <source>
        <dbReference type="ARBA" id="ARBA00022475"/>
    </source>
</evidence>
<dbReference type="InterPro" id="IPR036259">
    <property type="entry name" value="MFS_trans_sf"/>
</dbReference>
<evidence type="ECO:0000256" key="6">
    <source>
        <dbReference type="SAM" id="Phobius"/>
    </source>
</evidence>
<evidence type="ECO:0000256" key="4">
    <source>
        <dbReference type="ARBA" id="ARBA00022989"/>
    </source>
</evidence>
<dbReference type="Proteomes" id="UP000704762">
    <property type="component" value="Unassembled WGS sequence"/>
</dbReference>
<dbReference type="InterPro" id="IPR020846">
    <property type="entry name" value="MFS_dom"/>
</dbReference>
<comment type="caution">
    <text evidence="8">The sequence shown here is derived from an EMBL/GenBank/DDBJ whole genome shotgun (WGS) entry which is preliminary data.</text>
</comment>
<comment type="subcellular location">
    <subcellularLocation>
        <location evidence="1">Cell membrane</location>
        <topology evidence="1">Multi-pass membrane protein</topology>
    </subcellularLocation>
</comment>
<dbReference type="Pfam" id="PF07690">
    <property type="entry name" value="MFS_1"/>
    <property type="match status" value="2"/>
</dbReference>
<sequence length="407" mass="41565">MTTDQQQAPTWSPWRAVVGFGVVSLAADMVYEGARSITGPLLASLGASAVLVGLVTGAGETAALVLRLVFGSLADRTRHYWGLTLIGYALTAICVPLLAVTPFVGGAGLALACTLVIAERTGKAIRSPSKSTLLAHAAAPIGLGRGLGVHKALDQVGAFAGPLLVAGLIAATAAIWPALAFLAVPGAVAIGLLLWLRGRLGEPVIKTSEPVRVVRGRRSRIPLPARFYWFAAAAGATTAGLVTFGIISFHLVREQVVATPAVPVIYAAAMATEAVAALATGWAFDHVHGRVLLLLPLLVAAVPALAFSNHLTTALIGILVWGAAGGIQDSTVKALVAQLVAPDRRATAYGVFAAIQGAAALLGGGLAGALYSRSIPALIAVIAATQVVALALLMITLRRSDRPNRAS</sequence>
<evidence type="ECO:0000313" key="8">
    <source>
        <dbReference type="EMBL" id="MBM7799282.1"/>
    </source>
</evidence>
<dbReference type="SUPFAM" id="SSF103473">
    <property type="entry name" value="MFS general substrate transporter"/>
    <property type="match status" value="1"/>
</dbReference>
<feature type="transmembrane region" description="Helical" evidence="6">
    <location>
        <begin position="348"/>
        <end position="371"/>
    </location>
</feature>
<dbReference type="CDD" id="cd17370">
    <property type="entry name" value="MFS_MJ1317_like"/>
    <property type="match status" value="1"/>
</dbReference>
<feature type="transmembrane region" description="Helical" evidence="6">
    <location>
        <begin position="85"/>
        <end position="118"/>
    </location>
</feature>
<evidence type="ECO:0000313" key="9">
    <source>
        <dbReference type="Proteomes" id="UP000704762"/>
    </source>
</evidence>
<feature type="transmembrane region" description="Helical" evidence="6">
    <location>
        <begin position="264"/>
        <end position="284"/>
    </location>
</feature>
<evidence type="ECO:0000256" key="5">
    <source>
        <dbReference type="ARBA" id="ARBA00023136"/>
    </source>
</evidence>
<accession>A0ABS2RLB3</accession>
<feature type="domain" description="Major facilitator superfamily (MFS) profile" evidence="7">
    <location>
        <begin position="14"/>
        <end position="401"/>
    </location>
</feature>
<dbReference type="EMBL" id="JAFBCF010000001">
    <property type="protein sequence ID" value="MBM7799282.1"/>
    <property type="molecule type" value="Genomic_DNA"/>
</dbReference>
<reference evidence="8 9" key="1">
    <citation type="submission" date="2021-01" db="EMBL/GenBank/DDBJ databases">
        <title>Sequencing the genomes of 1000 actinobacteria strains.</title>
        <authorList>
            <person name="Klenk H.-P."/>
        </authorList>
    </citation>
    <scope>NUCLEOTIDE SEQUENCE [LARGE SCALE GENOMIC DNA]</scope>
    <source>
        <strain evidence="8 9">DSM 18662</strain>
    </source>
</reference>